<dbReference type="GO" id="GO:0046872">
    <property type="term" value="F:metal ion binding"/>
    <property type="evidence" value="ECO:0007669"/>
    <property type="project" value="UniProtKB-KW"/>
</dbReference>
<comment type="caution">
    <text evidence="5">The sequence shown here is derived from an EMBL/GenBank/DDBJ whole genome shotgun (WGS) entry which is preliminary data.</text>
</comment>
<reference evidence="5" key="1">
    <citation type="journal article" date="2016" name="Front. Microbiol.">
        <title>Genome Sequence of the Piezophilic, Mesophilic Sulfate-Reducing Bacterium Desulfovibrio indicus J2T.</title>
        <authorList>
            <person name="Cao J."/>
            <person name="Maignien L."/>
            <person name="Shao Z."/>
            <person name="Alain K."/>
            <person name="Jebbar M."/>
        </authorList>
    </citation>
    <scope>NUCLEOTIDE SEQUENCE</scope>
    <source>
        <strain evidence="5">DSM 16372</strain>
    </source>
</reference>
<keyword evidence="3" id="KW-0479">Metal-binding</keyword>
<dbReference type="InterPro" id="IPR005511">
    <property type="entry name" value="SMP-30"/>
</dbReference>
<protein>
    <submittedName>
        <fullName evidence="5">Gluconolactonase</fullName>
    </submittedName>
</protein>
<dbReference type="PANTHER" id="PTHR47572:SF4">
    <property type="entry name" value="LACTONASE DRP35"/>
    <property type="match status" value="1"/>
</dbReference>
<dbReference type="EMBL" id="BPQO01000030">
    <property type="protein sequence ID" value="GJD91702.1"/>
    <property type="molecule type" value="Genomic_DNA"/>
</dbReference>
<feature type="binding site" evidence="3">
    <location>
        <position position="152"/>
    </location>
    <ligand>
        <name>substrate</name>
    </ligand>
</feature>
<feature type="active site" description="Proton donor/acceptor" evidence="2">
    <location>
        <position position="262"/>
    </location>
</feature>
<feature type="binding site" evidence="3">
    <location>
        <position position="63"/>
    </location>
    <ligand>
        <name>a divalent metal cation</name>
        <dbReference type="ChEBI" id="CHEBI:60240"/>
    </ligand>
</feature>
<evidence type="ECO:0000313" key="6">
    <source>
        <dbReference type="Proteomes" id="UP001055247"/>
    </source>
</evidence>
<feature type="binding site" evidence="3">
    <location>
        <position position="209"/>
    </location>
    <ligand>
        <name>a divalent metal cation</name>
        <dbReference type="ChEBI" id="CHEBI:60240"/>
    </ligand>
</feature>
<evidence type="ECO:0000313" key="5">
    <source>
        <dbReference type="EMBL" id="GJD91702.1"/>
    </source>
</evidence>
<gene>
    <name evidence="5" type="primary">gnl_2</name>
    <name evidence="5" type="ORF">BHAOGJBA_5251</name>
</gene>
<dbReference type="Proteomes" id="UP001055247">
    <property type="component" value="Unassembled WGS sequence"/>
</dbReference>
<proteinExistence type="predicted"/>
<dbReference type="InterPro" id="IPR051262">
    <property type="entry name" value="SMP-30/CGR1_Lactonase"/>
</dbReference>
<feature type="domain" description="SMP-30/Gluconolactonase/LRE-like region" evidence="4">
    <location>
        <begin position="61"/>
        <end position="315"/>
    </location>
</feature>
<dbReference type="InterPro" id="IPR011042">
    <property type="entry name" value="6-blade_b-propeller_TolB-like"/>
</dbReference>
<dbReference type="PRINTS" id="PR01790">
    <property type="entry name" value="SMP30FAMILY"/>
</dbReference>
<evidence type="ECO:0000259" key="4">
    <source>
        <dbReference type="Pfam" id="PF08450"/>
    </source>
</evidence>
<dbReference type="SUPFAM" id="SSF63829">
    <property type="entry name" value="Calcium-dependent phosphotriesterase"/>
    <property type="match status" value="1"/>
</dbReference>
<evidence type="ECO:0000256" key="2">
    <source>
        <dbReference type="PIRSR" id="PIRSR605511-1"/>
    </source>
</evidence>
<evidence type="ECO:0000256" key="3">
    <source>
        <dbReference type="PIRSR" id="PIRSR605511-2"/>
    </source>
</evidence>
<dbReference type="PANTHER" id="PTHR47572">
    <property type="entry name" value="LIPOPROTEIN-RELATED"/>
    <property type="match status" value="1"/>
</dbReference>
<accession>A0AAV4ZT84</accession>
<feature type="binding site" evidence="3">
    <location>
        <position position="262"/>
    </location>
    <ligand>
        <name>a divalent metal cation</name>
        <dbReference type="ChEBI" id="CHEBI:60240"/>
    </ligand>
</feature>
<dbReference type="Gene3D" id="2.120.10.30">
    <property type="entry name" value="TolB, C-terminal domain"/>
    <property type="match status" value="1"/>
</dbReference>
<keyword evidence="6" id="KW-1185">Reference proteome</keyword>
<sequence>MLHPHRRTVLGGLILGGAALAGAGRAAAGPAAPVVRVDDPRLAAIVDPEAGLATLYAEGRWCEGPCWAPALGGLVFSDVKADRILVLGPGPAPGRPATVRAPAHNANGNTLDGQGRLVTCEHRGRRVVRREADGGLTVLADAYDGRKLNSPNDAVLGPDGAIWFTDPVYGITEPEEGIQAEPEQAARRVYRIPEPGRVEAMTDVLDQPNGLAFAPDGRTLYVSESGASLNPEGGRAILAFPVEDGRLGRHRVLAELEAGVPDGLKVDARGHVFAACIDGVRIYHPDGTPLGRIATPVTAANMAFGAKGRLYIAASHAIHAIDLKA</sequence>
<keyword evidence="3" id="KW-0862">Zinc</keyword>
<reference evidence="5" key="2">
    <citation type="submission" date="2021-08" db="EMBL/GenBank/DDBJ databases">
        <authorList>
            <person name="Tani A."/>
            <person name="Ola A."/>
            <person name="Ogura Y."/>
            <person name="Katsura K."/>
            <person name="Hayashi T."/>
        </authorList>
    </citation>
    <scope>NUCLEOTIDE SEQUENCE</scope>
    <source>
        <strain evidence="5">DSM 16372</strain>
    </source>
</reference>
<comment type="cofactor">
    <cofactor evidence="3">
        <name>Zn(2+)</name>
        <dbReference type="ChEBI" id="CHEBI:29105"/>
    </cofactor>
    <text evidence="3">Binds 1 divalent metal cation per subunit.</text>
</comment>
<organism evidence="5 6">
    <name type="scientific">Methylobacterium hispanicum</name>
    <dbReference type="NCBI Taxonomy" id="270350"/>
    <lineage>
        <taxon>Bacteria</taxon>
        <taxon>Pseudomonadati</taxon>
        <taxon>Pseudomonadota</taxon>
        <taxon>Alphaproteobacteria</taxon>
        <taxon>Hyphomicrobiales</taxon>
        <taxon>Methylobacteriaceae</taxon>
        <taxon>Methylobacterium</taxon>
    </lineage>
</organism>
<dbReference type="GO" id="GO:0016787">
    <property type="term" value="F:hydrolase activity"/>
    <property type="evidence" value="ECO:0007669"/>
    <property type="project" value="UniProtKB-KW"/>
</dbReference>
<name>A0AAV4ZT84_9HYPH</name>
<feature type="binding site" evidence="3">
    <location>
        <position position="176"/>
    </location>
    <ligand>
        <name>substrate</name>
    </ligand>
</feature>
<dbReference type="Pfam" id="PF08450">
    <property type="entry name" value="SGL"/>
    <property type="match status" value="1"/>
</dbReference>
<evidence type="ECO:0000256" key="1">
    <source>
        <dbReference type="ARBA" id="ARBA00022801"/>
    </source>
</evidence>
<dbReference type="InterPro" id="IPR013658">
    <property type="entry name" value="SGL"/>
</dbReference>
<dbReference type="PROSITE" id="PS51318">
    <property type="entry name" value="TAT"/>
    <property type="match status" value="1"/>
</dbReference>
<dbReference type="RefSeq" id="WP_066928042.1">
    <property type="nucleotide sequence ID" value="NZ_BPQO01000030.1"/>
</dbReference>
<keyword evidence="1" id="KW-0378">Hydrolase</keyword>
<dbReference type="InterPro" id="IPR006311">
    <property type="entry name" value="TAT_signal"/>
</dbReference>
<dbReference type="AlphaFoldDB" id="A0AAV4ZT84"/>